<proteinExistence type="predicted"/>
<gene>
    <name evidence="1" type="ORF">EZS28_022873</name>
</gene>
<dbReference type="EMBL" id="SNRW01007231">
    <property type="protein sequence ID" value="KAA6381600.1"/>
    <property type="molecule type" value="Genomic_DNA"/>
</dbReference>
<comment type="caution">
    <text evidence="1">The sequence shown here is derived from an EMBL/GenBank/DDBJ whole genome shotgun (WGS) entry which is preliminary data.</text>
</comment>
<protein>
    <submittedName>
        <fullName evidence="1">Uncharacterized protein</fullName>
    </submittedName>
</protein>
<reference evidence="1 2" key="1">
    <citation type="submission" date="2019-03" db="EMBL/GenBank/DDBJ databases">
        <title>Single cell metagenomics reveals metabolic interactions within the superorganism composed of flagellate Streblomastix strix and complex community of Bacteroidetes bacteria on its surface.</title>
        <authorList>
            <person name="Treitli S.C."/>
            <person name="Kolisko M."/>
            <person name="Husnik F."/>
            <person name="Keeling P."/>
            <person name="Hampl V."/>
        </authorList>
    </citation>
    <scope>NUCLEOTIDE SEQUENCE [LARGE SCALE GENOMIC DNA]</scope>
    <source>
        <strain evidence="1">ST1C</strain>
    </source>
</reference>
<accession>A0A5J4VGB0</accession>
<dbReference type="AlphaFoldDB" id="A0A5J4VGB0"/>
<dbReference type="Proteomes" id="UP000324800">
    <property type="component" value="Unassembled WGS sequence"/>
</dbReference>
<organism evidence="1 2">
    <name type="scientific">Streblomastix strix</name>
    <dbReference type="NCBI Taxonomy" id="222440"/>
    <lineage>
        <taxon>Eukaryota</taxon>
        <taxon>Metamonada</taxon>
        <taxon>Preaxostyla</taxon>
        <taxon>Oxymonadida</taxon>
        <taxon>Streblomastigidae</taxon>
        <taxon>Streblomastix</taxon>
    </lineage>
</organism>
<evidence type="ECO:0000313" key="1">
    <source>
        <dbReference type="EMBL" id="KAA6381600.1"/>
    </source>
</evidence>
<sequence>MDLQKAYAARLRGWNTTMTMNKTAIPDRNCWIAKLRANIPAQLIQISPQMTMTTDAAPSGWGSALGMELEMIAIAH</sequence>
<evidence type="ECO:0000313" key="2">
    <source>
        <dbReference type="Proteomes" id="UP000324800"/>
    </source>
</evidence>
<name>A0A5J4VGB0_9EUKA</name>